<dbReference type="GeneID" id="78400406"/>
<dbReference type="Proteomes" id="UP000254737">
    <property type="component" value="Unassembled WGS sequence"/>
</dbReference>
<feature type="chain" id="PRO_5044586283" description="Lipocalin-like domain-containing protein" evidence="1">
    <location>
        <begin position="23"/>
        <end position="142"/>
    </location>
</feature>
<evidence type="ECO:0000313" key="4">
    <source>
        <dbReference type="Proteomes" id="UP000254737"/>
    </source>
</evidence>
<reference evidence="3 4" key="1">
    <citation type="submission" date="2018-06" db="EMBL/GenBank/DDBJ databases">
        <authorList>
            <consortium name="Pathogen Informatics"/>
            <person name="Doyle S."/>
        </authorList>
    </citation>
    <scope>NUCLEOTIDE SEQUENCE [LARGE SCALE GENOMIC DNA]</scope>
    <source>
        <strain evidence="3 4">NCTC13456</strain>
    </source>
</reference>
<organism evidence="3 4">
    <name type="scientific">Empedobacter falsenii</name>
    <dbReference type="NCBI Taxonomy" id="343874"/>
    <lineage>
        <taxon>Bacteria</taxon>
        <taxon>Pseudomonadati</taxon>
        <taxon>Bacteroidota</taxon>
        <taxon>Flavobacteriia</taxon>
        <taxon>Flavobacteriales</taxon>
        <taxon>Weeksellaceae</taxon>
        <taxon>Empedobacter</taxon>
    </lineage>
</organism>
<proteinExistence type="predicted"/>
<sequence length="142" mass="16364">MKAILKVAFCTFSIFAFFGCQNDDYSKNNNVDKELNGVWNLDKTYGFYPDQAFIQHEKGKVIWEFNTSTNKLSVVNHVDETAGIVTGNYDFYTSKEKLNDKIEYKILYVENKKQGDFYKIAGDSLVINYGSDLDGYILVFKK</sequence>
<evidence type="ECO:0008006" key="6">
    <source>
        <dbReference type="Google" id="ProtNLM"/>
    </source>
</evidence>
<dbReference type="EMBL" id="UFXS01000001">
    <property type="protein sequence ID" value="STD54618.1"/>
    <property type="molecule type" value="Genomic_DNA"/>
</dbReference>
<dbReference type="Proteomes" id="UP000510643">
    <property type="component" value="Chromosome"/>
</dbReference>
<dbReference type="PROSITE" id="PS51257">
    <property type="entry name" value="PROKAR_LIPOPROTEIN"/>
    <property type="match status" value="1"/>
</dbReference>
<evidence type="ECO:0000313" key="3">
    <source>
        <dbReference type="EMBL" id="STD54618.1"/>
    </source>
</evidence>
<dbReference type="EMBL" id="CP040908">
    <property type="protein sequence ID" value="QLL57119.1"/>
    <property type="molecule type" value="Genomic_DNA"/>
</dbReference>
<protein>
    <recommendedName>
        <fullName evidence="6">Lipocalin-like domain-containing protein</fullName>
    </recommendedName>
</protein>
<evidence type="ECO:0000256" key="1">
    <source>
        <dbReference type="SAM" id="SignalP"/>
    </source>
</evidence>
<gene>
    <name evidence="2" type="ORF">FH779_03015</name>
    <name evidence="3" type="ORF">NCTC13456_01111</name>
</gene>
<keyword evidence="1" id="KW-0732">Signal</keyword>
<accession>A0A376G4L5</accession>
<feature type="signal peptide" evidence="1">
    <location>
        <begin position="1"/>
        <end position="22"/>
    </location>
</feature>
<reference evidence="2 5" key="2">
    <citation type="submission" date="2019-06" db="EMBL/GenBank/DDBJ databases">
        <title>Emergence of pandrug resistant Empedobacter falsenii in China.</title>
        <authorList>
            <person name="Dong N."/>
            <person name="Chen S."/>
            <person name="Zhang R."/>
        </authorList>
    </citation>
    <scope>NUCLEOTIDE SEQUENCE [LARGE SCALE GENOMIC DNA]</scope>
    <source>
        <strain evidence="2 5">1681-1</strain>
    </source>
</reference>
<dbReference type="KEGG" id="efal:FH779_03015"/>
<evidence type="ECO:0000313" key="5">
    <source>
        <dbReference type="Proteomes" id="UP000510643"/>
    </source>
</evidence>
<dbReference type="AlphaFoldDB" id="A0A376G4L5"/>
<dbReference type="RefSeq" id="WP_114999237.1">
    <property type="nucleotide sequence ID" value="NZ_CP040908.1"/>
</dbReference>
<name>A0A376G4L5_9FLAO</name>
<evidence type="ECO:0000313" key="2">
    <source>
        <dbReference type="EMBL" id="QLL57119.1"/>
    </source>
</evidence>
<keyword evidence="5" id="KW-1185">Reference proteome</keyword>